<dbReference type="Gene3D" id="1.10.4100.10">
    <property type="entry name" value="2-methylcitrate dehydratase PrpD"/>
    <property type="match status" value="1"/>
</dbReference>
<dbReference type="Proteomes" id="UP000697995">
    <property type="component" value="Unassembled WGS sequence"/>
</dbReference>
<name>A0ABS1D1K7_9PROT</name>
<feature type="region of interest" description="Disordered" evidence="2">
    <location>
        <begin position="1"/>
        <end position="35"/>
    </location>
</feature>
<comment type="caution">
    <text evidence="5">The sequence shown here is derived from an EMBL/GenBank/DDBJ whole genome shotgun (WGS) entry which is preliminary data.</text>
</comment>
<evidence type="ECO:0000259" key="4">
    <source>
        <dbReference type="Pfam" id="PF19305"/>
    </source>
</evidence>
<dbReference type="Gene3D" id="3.30.1330.120">
    <property type="entry name" value="2-methylcitrate dehydratase PrpD"/>
    <property type="match status" value="1"/>
</dbReference>
<dbReference type="EMBL" id="NRSG01000184">
    <property type="protein sequence ID" value="MBK1660500.1"/>
    <property type="molecule type" value="Genomic_DNA"/>
</dbReference>
<evidence type="ECO:0000313" key="6">
    <source>
        <dbReference type="Proteomes" id="UP000697995"/>
    </source>
</evidence>
<feature type="domain" description="MmgE/PrpD C-terminal" evidence="4">
    <location>
        <begin position="401"/>
        <end position="554"/>
    </location>
</feature>
<evidence type="ECO:0000259" key="3">
    <source>
        <dbReference type="Pfam" id="PF03972"/>
    </source>
</evidence>
<dbReference type="InterPro" id="IPR042188">
    <property type="entry name" value="MmgE/PrpD_sf_2"/>
</dbReference>
<feature type="region of interest" description="Disordered" evidence="2">
    <location>
        <begin position="120"/>
        <end position="204"/>
    </location>
</feature>
<dbReference type="Pfam" id="PF19305">
    <property type="entry name" value="MmgE_PrpD_C"/>
    <property type="match status" value="1"/>
</dbReference>
<proteinExistence type="inferred from homology"/>
<dbReference type="PANTHER" id="PTHR16943:SF8">
    <property type="entry name" value="2-METHYLCITRATE DEHYDRATASE"/>
    <property type="match status" value="1"/>
</dbReference>
<protein>
    <recommendedName>
        <fullName evidence="7">MmgE/PrpD family protein</fullName>
    </recommendedName>
</protein>
<feature type="domain" description="MmgE/PrpD N-terminal" evidence="3">
    <location>
        <begin position="213"/>
        <end position="376"/>
    </location>
</feature>
<keyword evidence="6" id="KW-1185">Reference proteome</keyword>
<sequence length="590" mass="62514">MRSRVPAGRPSRSRPRVSTFSPIAPGCTAKPRSASSASNSACSRCTCRRFGCVGSRATRDRCFTLSPRCASPSTPRPASRRIEPVTGLLKACAPLRATATTTACIPALLPSSGRAVEGIAVRRPRRAARSRRHATGPGRGGVRSRTQGAVAPLAAGRHHAAHEPARRRPPPRRPCRRAALRRHPARGGGAGQDLHPRHARRRHRRVQRAGGGAAALVNAFQVHCQEYDSLHEGAVLHAMATLLPALLAEAEARPVSGADLITAVVAGVDVAASLGLAARQGWRFFRPATSGGFGAVAGLARLRGYDAARTMAAFGMQLGQASGTMQAHAEGSPLLPMQIGFNARAAIQSCDLAEAGFAGLDAPFEGRFGYLPLFEGAWDCAEVLDALGRVWRVTELSHKPFPSGRATHGGVDALLALRAAHGFTAEQVESISVAAPPLINQLVNRPALPAPGAAYARLCLPFVLAKLLQHGRIELSQFRGAALADPVTYDLARRVTVTRVEDPNPNALLPQAMEVRLRDGRVLTHRVETMLASPANPLTREQHLAKFRSCWAYAAEPLDPAGAEALIGLVDRLETLPDLGPLLACLSPPG</sequence>
<dbReference type="InterPro" id="IPR045336">
    <property type="entry name" value="MmgE_PrpD_N"/>
</dbReference>
<dbReference type="InterPro" id="IPR042183">
    <property type="entry name" value="MmgE/PrpD_sf_1"/>
</dbReference>
<dbReference type="InterPro" id="IPR045337">
    <property type="entry name" value="MmgE_PrpD_C"/>
</dbReference>
<evidence type="ECO:0000256" key="2">
    <source>
        <dbReference type="SAM" id="MobiDB-lite"/>
    </source>
</evidence>
<gene>
    <name evidence="5" type="ORF">CKO45_19950</name>
</gene>
<dbReference type="InterPro" id="IPR005656">
    <property type="entry name" value="MmgE_PrpD"/>
</dbReference>
<reference evidence="5 6" key="1">
    <citation type="journal article" date="2020" name="Microorganisms">
        <title>Osmotic Adaptation and Compatible Solute Biosynthesis of Phototrophic Bacteria as Revealed from Genome Analyses.</title>
        <authorList>
            <person name="Imhoff J.F."/>
            <person name="Rahn T."/>
            <person name="Kunzel S."/>
            <person name="Keller A."/>
            <person name="Neulinger S.C."/>
        </authorList>
    </citation>
    <scope>NUCLEOTIDE SEQUENCE [LARGE SCALE GENOMIC DNA]</scope>
    <source>
        <strain evidence="5 6">DSM 15382</strain>
    </source>
</reference>
<dbReference type="PANTHER" id="PTHR16943">
    <property type="entry name" value="2-METHYLCITRATE DEHYDRATASE-RELATED"/>
    <property type="match status" value="1"/>
</dbReference>
<evidence type="ECO:0008006" key="7">
    <source>
        <dbReference type="Google" id="ProtNLM"/>
    </source>
</evidence>
<organism evidence="5 6">
    <name type="scientific">Paracraurococcus ruber</name>
    <dbReference type="NCBI Taxonomy" id="77675"/>
    <lineage>
        <taxon>Bacteria</taxon>
        <taxon>Pseudomonadati</taxon>
        <taxon>Pseudomonadota</taxon>
        <taxon>Alphaproteobacteria</taxon>
        <taxon>Acetobacterales</taxon>
        <taxon>Roseomonadaceae</taxon>
        <taxon>Paracraurococcus</taxon>
    </lineage>
</organism>
<feature type="compositionally biased region" description="Basic residues" evidence="2">
    <location>
        <begin position="122"/>
        <end position="134"/>
    </location>
</feature>
<evidence type="ECO:0000313" key="5">
    <source>
        <dbReference type="EMBL" id="MBK1660500.1"/>
    </source>
</evidence>
<dbReference type="SUPFAM" id="SSF103378">
    <property type="entry name" value="2-methylcitrate dehydratase PrpD"/>
    <property type="match status" value="1"/>
</dbReference>
<feature type="compositionally biased region" description="Basic residues" evidence="2">
    <location>
        <begin position="167"/>
        <end position="185"/>
    </location>
</feature>
<evidence type="ECO:0000256" key="1">
    <source>
        <dbReference type="ARBA" id="ARBA00006174"/>
    </source>
</evidence>
<dbReference type="InterPro" id="IPR036148">
    <property type="entry name" value="MmgE/PrpD_sf"/>
</dbReference>
<comment type="similarity">
    <text evidence="1">Belongs to the PrpD family.</text>
</comment>
<accession>A0ABS1D1K7</accession>
<dbReference type="Pfam" id="PF03972">
    <property type="entry name" value="MmgE_PrpD_N"/>
    <property type="match status" value="1"/>
</dbReference>